<keyword evidence="1" id="KW-0812">Transmembrane</keyword>
<sequence length="188" mass="19042">MSASVMILVGLLLAVAGIWSVRLVLVSAGAGAAWLLADAFGAGTGTGLLIAAAGGVIAFITGLLAARMLFFVIGLVVGAVVGARLFTILDSGEASVLLAVVFVPAVAFLGAVAVGRWRERMVGWATAIGGSALVLAGVSRLDSGVPGFDRDPQGYGEQGIALAAWVALAVLSRIAQRRWMSSCTSESR</sequence>
<reference evidence="2 3" key="1">
    <citation type="submission" date="2017-12" db="EMBL/GenBank/DDBJ databases">
        <title>Pharmacopeia of the Arctic Ocean.</title>
        <authorList>
            <person name="Collins E."/>
            <person name="Ducluzeau A.-L."/>
        </authorList>
    </citation>
    <scope>NUCLEOTIDE SEQUENCE [LARGE SCALE GENOMIC DNA]</scope>
    <source>
        <strain evidence="2 3">DSM 23325</strain>
    </source>
</reference>
<dbReference type="EMBL" id="PJBV01000010">
    <property type="protein sequence ID" value="PKH44262.1"/>
    <property type="molecule type" value="Genomic_DNA"/>
</dbReference>
<feature type="transmembrane region" description="Helical" evidence="1">
    <location>
        <begin position="121"/>
        <end position="138"/>
    </location>
</feature>
<dbReference type="Proteomes" id="UP000233565">
    <property type="component" value="Unassembled WGS sequence"/>
</dbReference>
<dbReference type="RefSeq" id="WP_091196316.1">
    <property type="nucleotide sequence ID" value="NZ_FOKC01000002.1"/>
</dbReference>
<feature type="transmembrane region" description="Helical" evidence="1">
    <location>
        <begin position="95"/>
        <end position="114"/>
    </location>
</feature>
<evidence type="ECO:0000313" key="2">
    <source>
        <dbReference type="EMBL" id="PKH44262.1"/>
    </source>
</evidence>
<keyword evidence="1" id="KW-0472">Membrane</keyword>
<feature type="transmembrane region" description="Helical" evidence="1">
    <location>
        <begin position="158"/>
        <end position="175"/>
    </location>
</feature>
<proteinExistence type="predicted"/>
<name>A0ABX4R2C8_9ACTN</name>
<accession>A0ABX4R2C8</accession>
<protein>
    <submittedName>
        <fullName evidence="2">DUF4203 domain-containing protein</fullName>
    </submittedName>
</protein>
<feature type="transmembrane region" description="Helical" evidence="1">
    <location>
        <begin position="69"/>
        <end position="89"/>
    </location>
</feature>
<organism evidence="2 3">
    <name type="scientific">Nocardioides alpinus</name>
    <dbReference type="NCBI Taxonomy" id="748909"/>
    <lineage>
        <taxon>Bacteria</taxon>
        <taxon>Bacillati</taxon>
        <taxon>Actinomycetota</taxon>
        <taxon>Actinomycetes</taxon>
        <taxon>Propionibacteriales</taxon>
        <taxon>Nocardioidaceae</taxon>
        <taxon>Nocardioides</taxon>
    </lineage>
</organism>
<comment type="caution">
    <text evidence="2">The sequence shown here is derived from an EMBL/GenBank/DDBJ whole genome shotgun (WGS) entry which is preliminary data.</text>
</comment>
<evidence type="ECO:0000313" key="3">
    <source>
        <dbReference type="Proteomes" id="UP000233565"/>
    </source>
</evidence>
<keyword evidence="3" id="KW-1185">Reference proteome</keyword>
<gene>
    <name evidence="2" type="ORF">CXG46_01530</name>
</gene>
<evidence type="ECO:0000256" key="1">
    <source>
        <dbReference type="SAM" id="Phobius"/>
    </source>
</evidence>
<feature type="transmembrane region" description="Helical" evidence="1">
    <location>
        <begin position="47"/>
        <end position="64"/>
    </location>
</feature>
<keyword evidence="1" id="KW-1133">Transmembrane helix</keyword>